<evidence type="ECO:0000256" key="1">
    <source>
        <dbReference type="SAM" id="MobiDB-lite"/>
    </source>
</evidence>
<evidence type="ECO:0000313" key="2">
    <source>
        <dbReference type="EMBL" id="KAF2845724.1"/>
    </source>
</evidence>
<reference evidence="2" key="1">
    <citation type="submission" date="2020-01" db="EMBL/GenBank/DDBJ databases">
        <authorList>
            <consortium name="DOE Joint Genome Institute"/>
            <person name="Haridas S."/>
            <person name="Albert R."/>
            <person name="Binder M."/>
            <person name="Bloem J."/>
            <person name="Labutti K."/>
            <person name="Salamov A."/>
            <person name="Andreopoulos B."/>
            <person name="Baker S.E."/>
            <person name="Barry K."/>
            <person name="Bills G."/>
            <person name="Bluhm B.H."/>
            <person name="Cannon C."/>
            <person name="Castanera R."/>
            <person name="Culley D.E."/>
            <person name="Daum C."/>
            <person name="Ezra D."/>
            <person name="Gonzalez J.B."/>
            <person name="Henrissat B."/>
            <person name="Kuo A."/>
            <person name="Liang C."/>
            <person name="Lipzen A."/>
            <person name="Lutzoni F."/>
            <person name="Magnuson J."/>
            <person name="Mondo S."/>
            <person name="Nolan M."/>
            <person name="Ohm R."/>
            <person name="Pangilinan J."/>
            <person name="Park H.-J."/>
            <person name="Ramirez L."/>
            <person name="Alfaro M."/>
            <person name="Sun H."/>
            <person name="Tritt A."/>
            <person name="Yoshinaga Y."/>
            <person name="Zwiers L.-H."/>
            <person name="Turgeon B.G."/>
            <person name="Goodwin S.B."/>
            <person name="Spatafora J.W."/>
            <person name="Crous P.W."/>
            <person name="Grigoriev I.V."/>
        </authorList>
    </citation>
    <scope>NUCLEOTIDE SEQUENCE</scope>
    <source>
        <strain evidence="2">IPT5</strain>
    </source>
</reference>
<name>A0A6A7ASL1_9PLEO</name>
<organism evidence="2 3">
    <name type="scientific">Plenodomus tracheiphilus IPT5</name>
    <dbReference type="NCBI Taxonomy" id="1408161"/>
    <lineage>
        <taxon>Eukaryota</taxon>
        <taxon>Fungi</taxon>
        <taxon>Dikarya</taxon>
        <taxon>Ascomycota</taxon>
        <taxon>Pezizomycotina</taxon>
        <taxon>Dothideomycetes</taxon>
        <taxon>Pleosporomycetidae</taxon>
        <taxon>Pleosporales</taxon>
        <taxon>Pleosporineae</taxon>
        <taxon>Leptosphaeriaceae</taxon>
        <taxon>Plenodomus</taxon>
    </lineage>
</organism>
<gene>
    <name evidence="2" type="ORF">T440DRAFT_256655</name>
</gene>
<dbReference type="Proteomes" id="UP000799423">
    <property type="component" value="Unassembled WGS sequence"/>
</dbReference>
<evidence type="ECO:0000313" key="3">
    <source>
        <dbReference type="Proteomes" id="UP000799423"/>
    </source>
</evidence>
<dbReference type="EMBL" id="MU006342">
    <property type="protein sequence ID" value="KAF2845724.1"/>
    <property type="molecule type" value="Genomic_DNA"/>
</dbReference>
<protein>
    <submittedName>
        <fullName evidence="2">Uncharacterized protein</fullName>
    </submittedName>
</protein>
<keyword evidence="3" id="KW-1185">Reference proteome</keyword>
<feature type="region of interest" description="Disordered" evidence="1">
    <location>
        <begin position="22"/>
        <end position="64"/>
    </location>
</feature>
<proteinExistence type="predicted"/>
<sequence>MCGDVLRPRVWVVGAARWPERREKREVTRPSRTWSSHQRKESPRTSHMPVLAGTDQLGPESGECNARGRSRHRVLLLWHREFSGASACSRAFGQDSSFESSVLRVWPRNAALTSPPVETSSGYRDWSGACYALELSAPRKLGIKRWTRYGGLKALKTRSRPPTSLLW</sequence>
<accession>A0A6A7ASL1</accession>
<dbReference type="AlphaFoldDB" id="A0A6A7ASL1"/>